<dbReference type="InterPro" id="IPR050595">
    <property type="entry name" value="Bact_response_regulator"/>
</dbReference>
<evidence type="ECO:0000313" key="4">
    <source>
        <dbReference type="EMBL" id="RJP56001.1"/>
    </source>
</evidence>
<dbReference type="Pfam" id="PF00072">
    <property type="entry name" value="Response_reg"/>
    <property type="match status" value="1"/>
</dbReference>
<proteinExistence type="predicted"/>
<dbReference type="CDD" id="cd17574">
    <property type="entry name" value="REC_OmpR"/>
    <property type="match status" value="1"/>
</dbReference>
<dbReference type="Gene3D" id="3.40.50.2300">
    <property type="match status" value="1"/>
</dbReference>
<evidence type="ECO:0000256" key="2">
    <source>
        <dbReference type="PROSITE-ProRule" id="PRU00169"/>
    </source>
</evidence>
<feature type="domain" description="Response regulatory" evidence="3">
    <location>
        <begin position="7"/>
        <end position="123"/>
    </location>
</feature>
<evidence type="ECO:0000256" key="1">
    <source>
        <dbReference type="ARBA" id="ARBA00022553"/>
    </source>
</evidence>
<sequence length="124" mass="13595">MADEKKKILVVDDERDIVNLITDFLEGLDFQVVSASDGEKALQIAIAEKPDLITMDIMMSNKDGYETCLLLKENAATSQIPIIVLTGRNSEQAALAAESFGADYYLSKPFSLEELASVINHLIS</sequence>
<evidence type="ECO:0000259" key="3">
    <source>
        <dbReference type="PROSITE" id="PS50110"/>
    </source>
</evidence>
<dbReference type="PANTHER" id="PTHR44591:SF3">
    <property type="entry name" value="RESPONSE REGULATORY DOMAIN-CONTAINING PROTEIN"/>
    <property type="match status" value="1"/>
</dbReference>
<comment type="caution">
    <text evidence="4">The sequence shown here is derived from an EMBL/GenBank/DDBJ whole genome shotgun (WGS) entry which is preliminary data.</text>
</comment>
<dbReference type="PANTHER" id="PTHR44591">
    <property type="entry name" value="STRESS RESPONSE REGULATOR PROTEIN 1"/>
    <property type="match status" value="1"/>
</dbReference>
<dbReference type="PROSITE" id="PS50110">
    <property type="entry name" value="RESPONSE_REGULATORY"/>
    <property type="match status" value="1"/>
</dbReference>
<dbReference type="InterPro" id="IPR001789">
    <property type="entry name" value="Sig_transdc_resp-reg_receiver"/>
</dbReference>
<dbReference type="EMBL" id="QZJZ01000104">
    <property type="protein sequence ID" value="RJP56001.1"/>
    <property type="molecule type" value="Genomic_DNA"/>
</dbReference>
<accession>A0A3A4QZR2</accession>
<dbReference type="SUPFAM" id="SSF52172">
    <property type="entry name" value="CheY-like"/>
    <property type="match status" value="1"/>
</dbReference>
<name>A0A3A4QZR2_9BACT</name>
<organism evidence="4 5">
    <name type="scientific">Candidatus Auribacter fodinae</name>
    <dbReference type="NCBI Taxonomy" id="2093366"/>
    <lineage>
        <taxon>Bacteria</taxon>
        <taxon>Pseudomonadati</taxon>
        <taxon>Candidatus Auribacterota</taxon>
        <taxon>Candidatus Auribacteria</taxon>
        <taxon>Candidatus Auribacterales</taxon>
        <taxon>Candidatus Auribacteraceae</taxon>
        <taxon>Candidatus Auribacter</taxon>
    </lineage>
</organism>
<dbReference type="AlphaFoldDB" id="A0A3A4QZR2"/>
<keyword evidence="1 2" id="KW-0597">Phosphoprotein</keyword>
<dbReference type="Proteomes" id="UP000266426">
    <property type="component" value="Unassembled WGS sequence"/>
</dbReference>
<dbReference type="GO" id="GO:0000160">
    <property type="term" value="P:phosphorelay signal transduction system"/>
    <property type="evidence" value="ECO:0007669"/>
    <property type="project" value="InterPro"/>
</dbReference>
<dbReference type="SMART" id="SM00448">
    <property type="entry name" value="REC"/>
    <property type="match status" value="1"/>
</dbReference>
<feature type="modified residue" description="4-aspartylphosphate" evidence="2">
    <location>
        <position position="56"/>
    </location>
</feature>
<gene>
    <name evidence="4" type="ORF">C4541_13200</name>
</gene>
<dbReference type="InterPro" id="IPR011006">
    <property type="entry name" value="CheY-like_superfamily"/>
</dbReference>
<protein>
    <submittedName>
        <fullName evidence="4">Response regulator</fullName>
    </submittedName>
</protein>
<evidence type="ECO:0000313" key="5">
    <source>
        <dbReference type="Proteomes" id="UP000266426"/>
    </source>
</evidence>
<reference evidence="4 5" key="1">
    <citation type="journal article" date="2017" name="ISME J.">
        <title>Energy and carbon metabolisms in a deep terrestrial subsurface fluid microbial community.</title>
        <authorList>
            <person name="Momper L."/>
            <person name="Jungbluth S.P."/>
            <person name="Lee M.D."/>
            <person name="Amend J.P."/>
        </authorList>
    </citation>
    <scope>NUCLEOTIDE SEQUENCE [LARGE SCALE GENOMIC DNA]</scope>
    <source>
        <strain evidence="4">SURF_26</strain>
    </source>
</reference>